<evidence type="ECO:0000313" key="6">
    <source>
        <dbReference type="Proteomes" id="UP000252107"/>
    </source>
</evidence>
<dbReference type="PANTHER" id="PTHR10587">
    <property type="entry name" value="GLYCOSYL TRANSFERASE-RELATED"/>
    <property type="match status" value="1"/>
</dbReference>
<feature type="compositionally biased region" description="Polar residues" evidence="3">
    <location>
        <begin position="174"/>
        <end position="184"/>
    </location>
</feature>
<organism evidence="5 6">
    <name type="scientific">Nostoc minutum NIES-26</name>
    <dbReference type="NCBI Taxonomy" id="1844469"/>
    <lineage>
        <taxon>Bacteria</taxon>
        <taxon>Bacillati</taxon>
        <taxon>Cyanobacteriota</taxon>
        <taxon>Cyanophyceae</taxon>
        <taxon>Nostocales</taxon>
        <taxon>Nostocaceae</taxon>
        <taxon>Nostoc</taxon>
    </lineage>
</organism>
<dbReference type="EMBL" id="LXQD01000293">
    <property type="protein sequence ID" value="RCJ29428.1"/>
    <property type="molecule type" value="Genomic_DNA"/>
</dbReference>
<feature type="region of interest" description="Disordered" evidence="3">
    <location>
        <begin position="174"/>
        <end position="194"/>
    </location>
</feature>
<dbReference type="AlphaFoldDB" id="A0A367QYY3"/>
<dbReference type="InterPro" id="IPR050248">
    <property type="entry name" value="Polysacc_deacetylase_ArnD"/>
</dbReference>
<dbReference type="Pfam" id="PF01522">
    <property type="entry name" value="Polysacc_deac_1"/>
    <property type="match status" value="1"/>
</dbReference>
<gene>
    <name evidence="5" type="ORF">A6770_22110</name>
</gene>
<dbReference type="GO" id="GO:0046872">
    <property type="term" value="F:metal ion binding"/>
    <property type="evidence" value="ECO:0007669"/>
    <property type="project" value="UniProtKB-KW"/>
</dbReference>
<dbReference type="GO" id="GO:0005975">
    <property type="term" value="P:carbohydrate metabolic process"/>
    <property type="evidence" value="ECO:0007669"/>
    <property type="project" value="InterPro"/>
</dbReference>
<dbReference type="PROSITE" id="PS51677">
    <property type="entry name" value="NODB"/>
    <property type="match status" value="1"/>
</dbReference>
<proteinExistence type="predicted"/>
<dbReference type="Pfam" id="PF13699">
    <property type="entry name" value="eCIS_core"/>
    <property type="match status" value="1"/>
</dbReference>
<dbReference type="Proteomes" id="UP000252107">
    <property type="component" value="Unassembled WGS sequence"/>
</dbReference>
<comment type="caution">
    <text evidence="5">The sequence shown here is derived from an EMBL/GenBank/DDBJ whole genome shotgun (WGS) entry which is preliminary data.</text>
</comment>
<evidence type="ECO:0000256" key="3">
    <source>
        <dbReference type="SAM" id="MobiDB-lite"/>
    </source>
</evidence>
<evidence type="ECO:0000313" key="5">
    <source>
        <dbReference type="EMBL" id="RCJ29428.1"/>
    </source>
</evidence>
<name>A0A367QYY3_9NOSO</name>
<dbReference type="InterPro" id="IPR025295">
    <property type="entry name" value="eCIS_core_dom"/>
</dbReference>
<dbReference type="SUPFAM" id="SSF88713">
    <property type="entry name" value="Glycoside hydrolase/deacetylase"/>
    <property type="match status" value="1"/>
</dbReference>
<evidence type="ECO:0000256" key="2">
    <source>
        <dbReference type="ARBA" id="ARBA00022801"/>
    </source>
</evidence>
<evidence type="ECO:0000259" key="4">
    <source>
        <dbReference type="PROSITE" id="PS51677"/>
    </source>
</evidence>
<dbReference type="GO" id="GO:0016020">
    <property type="term" value="C:membrane"/>
    <property type="evidence" value="ECO:0007669"/>
    <property type="project" value="TreeGrafter"/>
</dbReference>
<dbReference type="GO" id="GO:0016810">
    <property type="term" value="F:hydrolase activity, acting on carbon-nitrogen (but not peptide) bonds"/>
    <property type="evidence" value="ECO:0007669"/>
    <property type="project" value="InterPro"/>
</dbReference>
<keyword evidence="2" id="KW-0378">Hydrolase</keyword>
<protein>
    <recommendedName>
        <fullName evidence="4">NodB homology domain-containing protein</fullName>
    </recommendedName>
</protein>
<dbReference type="Gene3D" id="3.20.20.370">
    <property type="entry name" value="Glycoside hydrolase/deacetylase"/>
    <property type="match status" value="1"/>
</dbReference>
<dbReference type="InterPro" id="IPR011330">
    <property type="entry name" value="Glyco_hydro/deAcase_b/a-brl"/>
</dbReference>
<feature type="region of interest" description="Disordered" evidence="3">
    <location>
        <begin position="34"/>
        <end position="57"/>
    </location>
</feature>
<keyword evidence="6" id="KW-1185">Reference proteome</keyword>
<keyword evidence="1" id="KW-0479">Metal-binding</keyword>
<dbReference type="PANTHER" id="PTHR10587:SF133">
    <property type="entry name" value="CHITIN DEACETYLASE 1-RELATED"/>
    <property type="match status" value="1"/>
</dbReference>
<reference evidence="5" key="1">
    <citation type="submission" date="2016-04" db="EMBL/GenBank/DDBJ databases">
        <authorList>
            <person name="Tabuchi Yagui T.R."/>
        </authorList>
    </citation>
    <scope>NUCLEOTIDE SEQUENCE [LARGE SCALE GENOMIC DNA]</scope>
    <source>
        <strain evidence="5">NIES-26</strain>
    </source>
</reference>
<sequence>MRSHSQTQDSSFFAPTSLGLLQRKFASCSQHSVTGGEYTERKNQQSLLQRRSTNQVEHSEIPPIVHEVLASPGQPLEASTRAFMESRFGHDFSRVRVHTDAKAAESAHTVNALAYAVGRDVVFGGGQYAPNTSVGVGLIAHELTHVLQQSQQNSLSASHNLRIGAADSIQEQQAESALSAISQGQPPPSLAPATPQLMRATRTFALTFDDGPHVAELGKGKNLTEKVLDVLKARGIKAGFFVQTGVSFRGGDAVGKQLIARMHAEGHKVGIHTGGTKDHELHTTAEKAGRLQGELDAAKKYIKEQTGEVPTLVRPPTGAKNQDVLATYKKVNLTNLMWDIDGDQGQNLALKTLKDRIESGISKVHAGGWKPSTASPKIVFLYHDIQRNTAQNLDTLIEHIKTTTKKISDNKDNATFAAP</sequence>
<feature type="domain" description="NodB homology" evidence="4">
    <location>
        <begin position="202"/>
        <end position="408"/>
    </location>
</feature>
<feature type="compositionally biased region" description="Polar residues" evidence="3">
    <location>
        <begin position="44"/>
        <end position="56"/>
    </location>
</feature>
<accession>A0A367QYY3</accession>
<evidence type="ECO:0000256" key="1">
    <source>
        <dbReference type="ARBA" id="ARBA00022723"/>
    </source>
</evidence>
<dbReference type="InterPro" id="IPR002509">
    <property type="entry name" value="NODB_dom"/>
</dbReference>
<dbReference type="CDD" id="cd10917">
    <property type="entry name" value="CE4_NodB_like_6s_7s"/>
    <property type="match status" value="1"/>
</dbReference>